<evidence type="ECO:0000313" key="2">
    <source>
        <dbReference type="Proteomes" id="UP000183832"/>
    </source>
</evidence>
<protein>
    <submittedName>
        <fullName evidence="1">CLUMA_CG006013, isoform A</fullName>
    </submittedName>
</protein>
<gene>
    <name evidence="1" type="ORF">CLUMA_CG006013</name>
</gene>
<reference evidence="1 2" key="1">
    <citation type="submission" date="2015-04" db="EMBL/GenBank/DDBJ databases">
        <authorList>
            <person name="Syromyatnikov M.Y."/>
            <person name="Popov V.N."/>
        </authorList>
    </citation>
    <scope>NUCLEOTIDE SEQUENCE [LARGE SCALE GENOMIC DNA]</scope>
</reference>
<sequence length="73" mass="8545">MLRFKRKQNESFVAKPSQTQHLGIKLASSCLQISYSSLYLYDESNENLCSKHFCKSDERGNRIKKQRNYVGKI</sequence>
<dbReference type="AlphaFoldDB" id="A0A1J1I0T5"/>
<proteinExistence type="predicted"/>
<organism evidence="1 2">
    <name type="scientific">Clunio marinus</name>
    <dbReference type="NCBI Taxonomy" id="568069"/>
    <lineage>
        <taxon>Eukaryota</taxon>
        <taxon>Metazoa</taxon>
        <taxon>Ecdysozoa</taxon>
        <taxon>Arthropoda</taxon>
        <taxon>Hexapoda</taxon>
        <taxon>Insecta</taxon>
        <taxon>Pterygota</taxon>
        <taxon>Neoptera</taxon>
        <taxon>Endopterygota</taxon>
        <taxon>Diptera</taxon>
        <taxon>Nematocera</taxon>
        <taxon>Chironomoidea</taxon>
        <taxon>Chironomidae</taxon>
        <taxon>Clunio</taxon>
    </lineage>
</organism>
<name>A0A1J1I0T5_9DIPT</name>
<evidence type="ECO:0000313" key="1">
    <source>
        <dbReference type="EMBL" id="CRK92446.1"/>
    </source>
</evidence>
<accession>A0A1J1I0T5</accession>
<dbReference type="EMBL" id="CVRI01000028">
    <property type="protein sequence ID" value="CRK92446.1"/>
    <property type="molecule type" value="Genomic_DNA"/>
</dbReference>
<keyword evidence="2" id="KW-1185">Reference proteome</keyword>
<dbReference type="Proteomes" id="UP000183832">
    <property type="component" value="Unassembled WGS sequence"/>
</dbReference>